<dbReference type="EMBL" id="JAPIVE010000001">
    <property type="protein sequence ID" value="MCX2523207.1"/>
    <property type="molecule type" value="Genomic_DNA"/>
</dbReference>
<keyword evidence="1" id="KW-0472">Membrane</keyword>
<feature type="transmembrane region" description="Helical" evidence="1">
    <location>
        <begin position="173"/>
        <end position="192"/>
    </location>
</feature>
<feature type="transmembrane region" description="Helical" evidence="1">
    <location>
        <begin position="82"/>
        <end position="102"/>
    </location>
</feature>
<feature type="domain" description="EamA" evidence="2">
    <location>
        <begin position="138"/>
        <end position="275"/>
    </location>
</feature>
<dbReference type="RefSeq" id="WP_250936540.1">
    <property type="nucleotide sequence ID" value="NZ_JAMLJK010000001.1"/>
</dbReference>
<evidence type="ECO:0000259" key="2">
    <source>
        <dbReference type="Pfam" id="PF00892"/>
    </source>
</evidence>
<protein>
    <submittedName>
        <fullName evidence="3">EamA family transporter</fullName>
    </submittedName>
</protein>
<keyword evidence="1" id="KW-0812">Transmembrane</keyword>
<dbReference type="GO" id="GO:0016020">
    <property type="term" value="C:membrane"/>
    <property type="evidence" value="ECO:0007669"/>
    <property type="project" value="InterPro"/>
</dbReference>
<dbReference type="InterPro" id="IPR037185">
    <property type="entry name" value="EmrE-like"/>
</dbReference>
<dbReference type="PANTHER" id="PTHR22911">
    <property type="entry name" value="ACYL-MALONYL CONDENSING ENZYME-RELATED"/>
    <property type="match status" value="1"/>
</dbReference>
<feature type="transmembrane region" description="Helical" evidence="1">
    <location>
        <begin position="235"/>
        <end position="254"/>
    </location>
</feature>
<dbReference type="InterPro" id="IPR000620">
    <property type="entry name" value="EamA_dom"/>
</dbReference>
<reference evidence="3" key="1">
    <citation type="submission" date="2022-11" db="EMBL/GenBank/DDBJ databases">
        <title>Larsenimonas rhizosphaerae sp. nov., isolated from a tidal mudflat.</title>
        <authorList>
            <person name="Lee S.D."/>
            <person name="Kim I.S."/>
        </authorList>
    </citation>
    <scope>NUCLEOTIDE SEQUENCE</scope>
    <source>
        <strain evidence="3">GH2-1</strain>
    </source>
</reference>
<dbReference type="AlphaFoldDB" id="A0AA42CT35"/>
<sequence>MGYLVFVTGLWAFSLSFIGVYIAGQVDSYFAILTRIVLAFLLFLPFLKPGSVPHRVKLGLMAIGAIQLGLMYVSYYQSFLLLSVPEILLFTIFTPIYITLLNDMLARRFSLLHLVTALIAVAGAALIRFEGLTENYWLGFMMVQACNLCFAIGQVAYRHLMAREQLDVPARTVFGWFYAGALVVAVLAYLILGDKSAPAPAPLQWGILIWLGLMASGLGYFLWNEGARRVDAGTLAIMNNMLIPAGILVNVLIWNRDADLVRLALGGAVMVVALVFNELLDRRRQAGSAAAPA</sequence>
<dbReference type="SUPFAM" id="SSF103481">
    <property type="entry name" value="Multidrug resistance efflux transporter EmrE"/>
    <property type="match status" value="1"/>
</dbReference>
<dbReference type="Proteomes" id="UP001165678">
    <property type="component" value="Unassembled WGS sequence"/>
</dbReference>
<gene>
    <name evidence="3" type="ORF">OQ287_03050</name>
</gene>
<comment type="caution">
    <text evidence="3">The sequence shown here is derived from an EMBL/GenBank/DDBJ whole genome shotgun (WGS) entry which is preliminary data.</text>
</comment>
<feature type="transmembrane region" description="Helical" evidence="1">
    <location>
        <begin position="29"/>
        <end position="46"/>
    </location>
</feature>
<feature type="transmembrane region" description="Helical" evidence="1">
    <location>
        <begin position="204"/>
        <end position="223"/>
    </location>
</feature>
<evidence type="ECO:0000313" key="3">
    <source>
        <dbReference type="EMBL" id="MCX2523207.1"/>
    </source>
</evidence>
<name>A0AA42CT35_9GAMM</name>
<keyword evidence="4" id="KW-1185">Reference proteome</keyword>
<feature type="transmembrane region" description="Helical" evidence="1">
    <location>
        <begin position="58"/>
        <end position="76"/>
    </location>
</feature>
<organism evidence="3 4">
    <name type="scientific">Larsenimonas rhizosphaerae</name>
    <dbReference type="NCBI Taxonomy" id="2944682"/>
    <lineage>
        <taxon>Bacteria</taxon>
        <taxon>Pseudomonadati</taxon>
        <taxon>Pseudomonadota</taxon>
        <taxon>Gammaproteobacteria</taxon>
        <taxon>Oceanospirillales</taxon>
        <taxon>Halomonadaceae</taxon>
        <taxon>Larsenimonas</taxon>
    </lineage>
</organism>
<keyword evidence="1" id="KW-1133">Transmembrane helix</keyword>
<accession>A0AA42CT35</accession>
<feature type="transmembrane region" description="Helical" evidence="1">
    <location>
        <begin position="135"/>
        <end position="153"/>
    </location>
</feature>
<evidence type="ECO:0000313" key="4">
    <source>
        <dbReference type="Proteomes" id="UP001165678"/>
    </source>
</evidence>
<feature type="transmembrane region" description="Helical" evidence="1">
    <location>
        <begin position="109"/>
        <end position="129"/>
    </location>
</feature>
<dbReference type="PANTHER" id="PTHR22911:SF130">
    <property type="entry name" value="BIOTIN TRANSPORTER"/>
    <property type="match status" value="1"/>
</dbReference>
<feature type="transmembrane region" description="Helical" evidence="1">
    <location>
        <begin position="260"/>
        <end position="280"/>
    </location>
</feature>
<evidence type="ECO:0000256" key="1">
    <source>
        <dbReference type="SAM" id="Phobius"/>
    </source>
</evidence>
<proteinExistence type="predicted"/>
<dbReference type="Pfam" id="PF00892">
    <property type="entry name" value="EamA"/>
    <property type="match status" value="1"/>
</dbReference>